<dbReference type="PROSITE" id="PS50943">
    <property type="entry name" value="HTH_CROC1"/>
    <property type="match status" value="1"/>
</dbReference>
<organism evidence="2 3">
    <name type="scientific">Elizabethkingia anophelis</name>
    <dbReference type="NCBI Taxonomy" id="1117645"/>
    <lineage>
        <taxon>Bacteria</taxon>
        <taxon>Pseudomonadati</taxon>
        <taxon>Bacteroidota</taxon>
        <taxon>Flavobacteriia</taxon>
        <taxon>Flavobacteriales</taxon>
        <taxon>Weeksellaceae</taxon>
        <taxon>Elizabethkingia</taxon>
    </lineage>
</organism>
<dbReference type="EMBL" id="NWGY01000015">
    <property type="protein sequence ID" value="MDV3665441.1"/>
    <property type="molecule type" value="Genomic_DNA"/>
</dbReference>
<feature type="domain" description="HTH cro/C1-type" evidence="1">
    <location>
        <begin position="21"/>
        <end position="75"/>
    </location>
</feature>
<dbReference type="Pfam" id="PF01381">
    <property type="entry name" value="HTH_3"/>
    <property type="match status" value="1"/>
</dbReference>
<comment type="caution">
    <text evidence="2">The sequence shown here is derived from an EMBL/GenBank/DDBJ whole genome shotgun (WGS) entry which is preliminary data.</text>
</comment>
<dbReference type="AlphaFoldDB" id="A0AAE4T1Y4"/>
<accession>A0AAE4T1Y4</accession>
<protein>
    <recommendedName>
        <fullName evidence="1">HTH cro/C1-type domain-containing protein</fullName>
    </recommendedName>
</protein>
<dbReference type="SUPFAM" id="SSF47413">
    <property type="entry name" value="lambda repressor-like DNA-binding domains"/>
    <property type="match status" value="1"/>
</dbReference>
<dbReference type="CDD" id="cd00093">
    <property type="entry name" value="HTH_XRE"/>
    <property type="match status" value="1"/>
</dbReference>
<dbReference type="RefSeq" id="WP_076752751.1">
    <property type="nucleotide sequence ID" value="NZ_CP172267.1"/>
</dbReference>
<evidence type="ECO:0000259" key="1">
    <source>
        <dbReference type="PROSITE" id="PS50943"/>
    </source>
</evidence>
<dbReference type="Pfam" id="PF13401">
    <property type="entry name" value="AAA_22"/>
    <property type="match status" value="1"/>
</dbReference>
<reference evidence="2" key="1">
    <citation type="submission" date="2023-02" db="EMBL/GenBank/DDBJ databases">
        <title>Elizabethkingia anophelis draft genomes.</title>
        <authorList>
            <person name="Nicholson A.C."/>
            <person name="Whitney A.M."/>
            <person name="Humrighouse B.W."/>
            <person name="Villarma A."/>
            <person name="Bell M."/>
            <person name="Mcquiston J."/>
        </authorList>
    </citation>
    <scope>NUCLEOTIDE SEQUENCE</scope>
    <source>
        <strain evidence="2">B4955</strain>
    </source>
</reference>
<name>A0AAE4T1Y4_9FLAO</name>
<dbReference type="SMART" id="SM00530">
    <property type="entry name" value="HTH_XRE"/>
    <property type="match status" value="1"/>
</dbReference>
<evidence type="ECO:0000313" key="2">
    <source>
        <dbReference type="EMBL" id="MDV3665441.1"/>
    </source>
</evidence>
<gene>
    <name evidence="2" type="ORF">CMU51_15430</name>
</gene>
<proteinExistence type="predicted"/>
<dbReference type="InterPro" id="IPR001387">
    <property type="entry name" value="Cro/C1-type_HTH"/>
</dbReference>
<dbReference type="GO" id="GO:0016887">
    <property type="term" value="F:ATP hydrolysis activity"/>
    <property type="evidence" value="ECO:0007669"/>
    <property type="project" value="InterPro"/>
</dbReference>
<dbReference type="InterPro" id="IPR049945">
    <property type="entry name" value="AAA_22"/>
</dbReference>
<dbReference type="Proteomes" id="UP001189000">
    <property type="component" value="Unassembled WGS sequence"/>
</dbReference>
<sequence length="290" mass="32957">MTNNHKTIIAKEMFRLAGDGRKSKGIFKYSQVELANRLGISNASVSNMIAGKWASISEAMWRKVENTLRIDIEWNTAETANFVALTELLETAQADQLTVGISYDAGVGKSHSYKEYERYKKNVIYVECKKYWTVKTYVKSLLNAAGLKAEGTTEGMLIEFTEHVMGLEDPIIIIDQMDKLREGAFDLFMDIWNDLFRCSAFVVSGVPALKKRILRGAKNDKIGYRELHSRLHKSFLELNTIDLDDVRAVCIANGLTDEEEILLINNRCEGDLRVVRKDIKKYFILNKKAA</sequence>
<dbReference type="GO" id="GO:0003677">
    <property type="term" value="F:DNA binding"/>
    <property type="evidence" value="ECO:0007669"/>
    <property type="project" value="InterPro"/>
</dbReference>
<dbReference type="Gene3D" id="1.10.260.40">
    <property type="entry name" value="lambda repressor-like DNA-binding domains"/>
    <property type="match status" value="1"/>
</dbReference>
<dbReference type="InterPro" id="IPR010982">
    <property type="entry name" value="Lambda_DNA-bd_dom_sf"/>
</dbReference>
<evidence type="ECO:0000313" key="3">
    <source>
        <dbReference type="Proteomes" id="UP001189000"/>
    </source>
</evidence>